<feature type="non-terminal residue" evidence="2">
    <location>
        <position position="1"/>
    </location>
</feature>
<comment type="caution">
    <text evidence="2">The sequence shown here is derived from an EMBL/GenBank/DDBJ whole genome shotgun (WGS) entry which is preliminary data.</text>
</comment>
<feature type="compositionally biased region" description="Basic and acidic residues" evidence="1">
    <location>
        <begin position="65"/>
        <end position="74"/>
    </location>
</feature>
<gene>
    <name evidence="2" type="ORF">CYMTET_27594</name>
</gene>
<sequence length="252" mass="27204">CPPSLNSLMLALEAGAVRILGAQPRAATRLPTLHQNPVAQRPPLLPPDHPTGSPAPRTSTCEPESDARDADSKARRGVLTAEQQEHLTPGHMLYWMDHLWDMHADSNGPTLRAPPEESTYDNAPRPAAQDAGAVTATVEAALVVPTGSAKRQASGTPPSYSSIDEYLPFSPCSNLSSARAWAHLCLVPQHLPSSFLSRRTFRQASLETTLLHSASVIPMLLHVRTRVLLPSPFSCILLRQMSLSQAAPRSAR</sequence>
<accession>A0AAE0KWS0</accession>
<dbReference type="EMBL" id="LGRX02015218">
    <property type="protein sequence ID" value="KAK3263611.1"/>
    <property type="molecule type" value="Genomic_DNA"/>
</dbReference>
<keyword evidence="3" id="KW-1185">Reference proteome</keyword>
<organism evidence="2 3">
    <name type="scientific">Cymbomonas tetramitiformis</name>
    <dbReference type="NCBI Taxonomy" id="36881"/>
    <lineage>
        <taxon>Eukaryota</taxon>
        <taxon>Viridiplantae</taxon>
        <taxon>Chlorophyta</taxon>
        <taxon>Pyramimonadophyceae</taxon>
        <taxon>Pyramimonadales</taxon>
        <taxon>Pyramimonadaceae</taxon>
        <taxon>Cymbomonas</taxon>
    </lineage>
</organism>
<name>A0AAE0KWS0_9CHLO</name>
<proteinExistence type="predicted"/>
<evidence type="ECO:0000313" key="2">
    <source>
        <dbReference type="EMBL" id="KAK3263611.1"/>
    </source>
</evidence>
<reference evidence="2 3" key="1">
    <citation type="journal article" date="2015" name="Genome Biol. Evol.">
        <title>Comparative Genomics of a Bacterivorous Green Alga Reveals Evolutionary Causalities and Consequences of Phago-Mixotrophic Mode of Nutrition.</title>
        <authorList>
            <person name="Burns J.A."/>
            <person name="Paasch A."/>
            <person name="Narechania A."/>
            <person name="Kim E."/>
        </authorList>
    </citation>
    <scope>NUCLEOTIDE SEQUENCE [LARGE SCALE GENOMIC DNA]</scope>
    <source>
        <strain evidence="2 3">PLY_AMNH</strain>
    </source>
</reference>
<evidence type="ECO:0000313" key="3">
    <source>
        <dbReference type="Proteomes" id="UP001190700"/>
    </source>
</evidence>
<feature type="region of interest" description="Disordered" evidence="1">
    <location>
        <begin position="28"/>
        <end position="76"/>
    </location>
</feature>
<dbReference type="Proteomes" id="UP001190700">
    <property type="component" value="Unassembled WGS sequence"/>
</dbReference>
<evidence type="ECO:0000256" key="1">
    <source>
        <dbReference type="SAM" id="MobiDB-lite"/>
    </source>
</evidence>
<dbReference type="AlphaFoldDB" id="A0AAE0KWS0"/>
<protein>
    <submittedName>
        <fullName evidence="2">Uncharacterized protein</fullName>
    </submittedName>
</protein>